<evidence type="ECO:0000256" key="5">
    <source>
        <dbReference type="ARBA" id="ARBA00022490"/>
    </source>
</evidence>
<organism evidence="16">
    <name type="scientific">uncultured Stenotrophomonas sp</name>
    <dbReference type="NCBI Taxonomy" id="165438"/>
    <lineage>
        <taxon>Bacteria</taxon>
        <taxon>Pseudomonadati</taxon>
        <taxon>Pseudomonadota</taxon>
        <taxon>Gammaproteobacteria</taxon>
        <taxon>Lysobacterales</taxon>
        <taxon>Lysobacteraceae</taxon>
        <taxon>Stenotrophomonas</taxon>
        <taxon>environmental samples</taxon>
    </lineage>
</organism>
<dbReference type="SMART" id="SM01130">
    <property type="entry name" value="DHDPS"/>
    <property type="match status" value="1"/>
</dbReference>
<evidence type="ECO:0000313" key="16">
    <source>
        <dbReference type="EMBL" id="SBV35345.1"/>
    </source>
</evidence>
<keyword evidence="5 12" id="KW-0963">Cytoplasm</keyword>
<feature type="site" description="Part of a proton relay during catalysis" evidence="12">
    <location>
        <position position="84"/>
    </location>
</feature>
<dbReference type="InterPro" id="IPR020625">
    <property type="entry name" value="Schiff_base-form_aldolases_AS"/>
</dbReference>
<comment type="catalytic activity">
    <reaction evidence="11 12">
        <text>L-aspartate 4-semialdehyde + pyruvate = (2S,4S)-4-hydroxy-2,3,4,5-tetrahydrodipicolinate + H2O + H(+)</text>
        <dbReference type="Rhea" id="RHEA:34171"/>
        <dbReference type="ChEBI" id="CHEBI:15361"/>
        <dbReference type="ChEBI" id="CHEBI:15377"/>
        <dbReference type="ChEBI" id="CHEBI:15378"/>
        <dbReference type="ChEBI" id="CHEBI:67139"/>
        <dbReference type="ChEBI" id="CHEBI:537519"/>
        <dbReference type="EC" id="4.3.3.7"/>
    </reaction>
</comment>
<keyword evidence="6 12" id="KW-0028">Amino-acid biosynthesis</keyword>
<keyword evidence="10 12" id="KW-0704">Schiff base</keyword>
<evidence type="ECO:0000256" key="6">
    <source>
        <dbReference type="ARBA" id="ARBA00022605"/>
    </source>
</evidence>
<feature type="active site" description="Proton donor/acceptor" evidence="12 14">
    <location>
        <position position="174"/>
    </location>
</feature>
<evidence type="ECO:0000256" key="10">
    <source>
        <dbReference type="ARBA" id="ARBA00023270"/>
    </source>
</evidence>
<dbReference type="InterPro" id="IPR013785">
    <property type="entry name" value="Aldolase_TIM"/>
</dbReference>
<dbReference type="GO" id="GO:0019877">
    <property type="term" value="P:diaminopimelate biosynthetic process"/>
    <property type="evidence" value="ECO:0007669"/>
    <property type="project" value="UniProtKB-UniRule"/>
</dbReference>
<feature type="site" description="Part of a proton relay during catalysis" evidence="12">
    <location>
        <position position="147"/>
    </location>
</feature>
<dbReference type="AlphaFoldDB" id="A0A1Y5Q3H3"/>
<evidence type="ECO:0000256" key="9">
    <source>
        <dbReference type="ARBA" id="ARBA00023239"/>
    </source>
</evidence>
<dbReference type="GO" id="GO:0008840">
    <property type="term" value="F:4-hydroxy-tetrahydrodipicolinate synthase activity"/>
    <property type="evidence" value="ECO:0007669"/>
    <property type="project" value="UniProtKB-UniRule"/>
</dbReference>
<dbReference type="InterPro" id="IPR005263">
    <property type="entry name" value="DapA"/>
</dbReference>
<evidence type="ECO:0000256" key="11">
    <source>
        <dbReference type="ARBA" id="ARBA00047836"/>
    </source>
</evidence>
<evidence type="ECO:0000256" key="1">
    <source>
        <dbReference type="ARBA" id="ARBA00003294"/>
    </source>
</evidence>
<dbReference type="PANTHER" id="PTHR12128:SF66">
    <property type="entry name" value="4-HYDROXY-2-OXOGLUTARATE ALDOLASE, MITOCHONDRIAL"/>
    <property type="match status" value="1"/>
</dbReference>
<keyword evidence="8 12" id="KW-0457">Lysine biosynthesis</keyword>
<reference evidence="16" key="1">
    <citation type="submission" date="2016-03" db="EMBL/GenBank/DDBJ databases">
        <authorList>
            <person name="Ploux O."/>
        </authorList>
    </citation>
    <scope>NUCLEOTIDE SEQUENCE</scope>
    <source>
        <strain evidence="16">UC10</strain>
    </source>
</reference>
<evidence type="ECO:0000256" key="7">
    <source>
        <dbReference type="ARBA" id="ARBA00022915"/>
    </source>
</evidence>
<evidence type="ECO:0000256" key="4">
    <source>
        <dbReference type="ARBA" id="ARBA00012086"/>
    </source>
</evidence>
<dbReference type="GO" id="GO:0009089">
    <property type="term" value="P:lysine biosynthetic process via diaminopimelate"/>
    <property type="evidence" value="ECO:0007669"/>
    <property type="project" value="UniProtKB-UniRule"/>
</dbReference>
<accession>A0A1Y5Q3H3</accession>
<dbReference type="PIRSF" id="PIRSF001365">
    <property type="entry name" value="DHDPS"/>
    <property type="match status" value="1"/>
</dbReference>
<dbReference type="Pfam" id="PF00701">
    <property type="entry name" value="DHDPS"/>
    <property type="match status" value="1"/>
</dbReference>
<evidence type="ECO:0000256" key="12">
    <source>
        <dbReference type="HAMAP-Rule" id="MF_00418"/>
    </source>
</evidence>
<feature type="binding site" evidence="12 15">
    <location>
        <position position="85"/>
    </location>
    <ligand>
        <name>pyruvate</name>
        <dbReference type="ChEBI" id="CHEBI:15361"/>
    </ligand>
</feature>
<gene>
    <name evidence="12 16" type="primary">dapA</name>
    <name evidence="16" type="ORF">STPYR_10275</name>
</gene>
<evidence type="ECO:0000256" key="15">
    <source>
        <dbReference type="PIRSR" id="PIRSR001365-2"/>
    </source>
</evidence>
<protein>
    <recommendedName>
        <fullName evidence="4 12">4-hydroxy-tetrahydrodipicolinate synthase</fullName>
        <shortName evidence="12">HTPA synthase</shortName>
        <ecNumber evidence="4 12">4.3.3.7</ecNumber>
    </recommendedName>
</protein>
<evidence type="ECO:0000256" key="13">
    <source>
        <dbReference type="PIRNR" id="PIRNR001365"/>
    </source>
</evidence>
<comment type="caution">
    <text evidence="12">Was originally thought to be a dihydrodipicolinate synthase (DHDPS), catalyzing the condensation of (S)-aspartate-beta-semialdehyde [(S)-ASA] and pyruvate to dihydrodipicolinate (DHDP). However, it was shown in E.coli that the product of the enzymatic reaction is not dihydrodipicolinate but in fact (4S)-4-hydroxy-2,3,4,5-tetrahydro-(2S)-dipicolinic acid (HTPA), and that the consecutive dehydration reaction leading to DHDP is not spontaneous but catalyzed by DapB.</text>
</comment>
<dbReference type="PROSITE" id="PS00666">
    <property type="entry name" value="DHDPS_2"/>
    <property type="match status" value="1"/>
</dbReference>
<comment type="pathway">
    <text evidence="2 12">Amino-acid biosynthesis; L-lysine biosynthesis via DAP pathway; (S)-tetrahydrodipicolinate from L-aspartate: step 3/4.</text>
</comment>
<feature type="binding site" evidence="12 15">
    <location>
        <position position="244"/>
    </location>
    <ligand>
        <name>pyruvate</name>
        <dbReference type="ChEBI" id="CHEBI:15361"/>
    </ligand>
</feature>
<dbReference type="CDD" id="cd00950">
    <property type="entry name" value="DHDPS"/>
    <property type="match status" value="1"/>
</dbReference>
<dbReference type="Gene3D" id="3.20.20.70">
    <property type="entry name" value="Aldolase class I"/>
    <property type="match status" value="1"/>
</dbReference>
<dbReference type="GO" id="GO:0005829">
    <property type="term" value="C:cytosol"/>
    <property type="evidence" value="ECO:0007669"/>
    <property type="project" value="TreeGrafter"/>
</dbReference>
<comment type="subunit">
    <text evidence="12">Homotetramer; dimer of dimers.</text>
</comment>
<evidence type="ECO:0000256" key="3">
    <source>
        <dbReference type="ARBA" id="ARBA00007592"/>
    </source>
</evidence>
<evidence type="ECO:0000256" key="8">
    <source>
        <dbReference type="ARBA" id="ARBA00023154"/>
    </source>
</evidence>
<keyword evidence="7 12" id="KW-0220">Diaminopimelate biosynthesis</keyword>
<keyword evidence="9 12" id="KW-0456">Lyase</keyword>
<dbReference type="PANTHER" id="PTHR12128">
    <property type="entry name" value="DIHYDRODIPICOLINATE SYNTHASE"/>
    <property type="match status" value="1"/>
</dbReference>
<comment type="function">
    <text evidence="1 12">Catalyzes the condensation of (S)-aspartate-beta-semialdehyde [(S)-ASA] and pyruvate to 4-hydroxy-tetrahydrodipicolinate (HTPA).</text>
</comment>
<dbReference type="HAMAP" id="MF_00418">
    <property type="entry name" value="DapA"/>
    <property type="match status" value="1"/>
</dbReference>
<dbReference type="UniPathway" id="UPA00034">
    <property type="reaction ID" value="UER00017"/>
</dbReference>
<proteinExistence type="inferred from homology"/>
<evidence type="ECO:0000256" key="2">
    <source>
        <dbReference type="ARBA" id="ARBA00005120"/>
    </source>
</evidence>
<feature type="active site" description="Schiff-base intermediate with substrate" evidence="12 14">
    <location>
        <position position="202"/>
    </location>
</feature>
<dbReference type="EC" id="4.3.3.7" evidence="4 12"/>
<comment type="similarity">
    <text evidence="3 12 13">Belongs to the DapA family.</text>
</comment>
<dbReference type="EMBL" id="FLTS01000001">
    <property type="protein sequence ID" value="SBV35345.1"/>
    <property type="molecule type" value="Genomic_DNA"/>
</dbReference>
<dbReference type="NCBIfam" id="TIGR00674">
    <property type="entry name" value="dapA"/>
    <property type="match status" value="1"/>
</dbReference>
<name>A0A1Y5Q3H3_9GAMM</name>
<comment type="subcellular location">
    <subcellularLocation>
        <location evidence="12">Cytoplasm</location>
    </subcellularLocation>
</comment>
<dbReference type="PRINTS" id="PR00146">
    <property type="entry name" value="DHPICSNTHASE"/>
</dbReference>
<dbReference type="InterPro" id="IPR002220">
    <property type="entry name" value="DapA-like"/>
</dbReference>
<dbReference type="SUPFAM" id="SSF51569">
    <property type="entry name" value="Aldolase"/>
    <property type="match status" value="1"/>
</dbReference>
<sequence>MVAAATGNAAPTGHRWLLSCLESAFPTTAPGIFQMTSSPAPLRGSIVALVTPMHEDGSVDYDALRRLIDWHVAEGTDCIGVVGTTGESPTVNVDEHCQIIRVAVEQAAGRVPVMAGCGGNSTAEAIALARFAREVGASSQLQVVPYYNKPGQEGQYRHFKAIAEATGDLPIVLYNVPGRTVADMQHDTVLRLAQVPGIVGIKEATGNLERAQWLIREAPEGFAVYSGDDATAVALMLCGGHGNVSVTANVAPRLMRELCAAALAGDVAAAMAIQRRLLPVHRQMFVEANPIPVKWALARMGRCGGTLRLPMTELEPANQARLEAALREAGLLA</sequence>
<evidence type="ECO:0000256" key="14">
    <source>
        <dbReference type="PIRSR" id="PIRSR001365-1"/>
    </source>
</evidence>